<dbReference type="RefSeq" id="WP_306848606.1">
    <property type="nucleotide sequence ID" value="NZ_JAUSSK010000002.1"/>
</dbReference>
<dbReference type="Pfam" id="PF13627">
    <property type="entry name" value="LptM_cons"/>
    <property type="match status" value="1"/>
</dbReference>
<dbReference type="PROSITE" id="PS51257">
    <property type="entry name" value="PROKAR_LIPOPROTEIN"/>
    <property type="match status" value="1"/>
</dbReference>
<gene>
    <name evidence="9" type="ORF">J2T07_001471</name>
</gene>
<organism evidence="9 10">
    <name type="scientific">Luteibacter jiangsuensis</name>
    <dbReference type="NCBI Taxonomy" id="637577"/>
    <lineage>
        <taxon>Bacteria</taxon>
        <taxon>Pseudomonadati</taxon>
        <taxon>Pseudomonadota</taxon>
        <taxon>Gammaproteobacteria</taxon>
        <taxon>Lysobacterales</taxon>
        <taxon>Rhodanobacteraceae</taxon>
        <taxon>Luteibacter</taxon>
    </lineage>
</organism>
<keyword evidence="5" id="KW-0998">Cell outer membrane</keyword>
<keyword evidence="4" id="KW-0564">Palmitate</keyword>
<keyword evidence="3" id="KW-0472">Membrane</keyword>
<evidence type="ECO:0000256" key="7">
    <source>
        <dbReference type="SAM" id="MobiDB-lite"/>
    </source>
</evidence>
<dbReference type="Proteomes" id="UP001237737">
    <property type="component" value="Unassembled WGS sequence"/>
</dbReference>
<keyword evidence="6 9" id="KW-0449">Lipoprotein</keyword>
<feature type="region of interest" description="Disordered" evidence="7">
    <location>
        <begin position="21"/>
        <end position="71"/>
    </location>
</feature>
<sequence length="71" mass="7082">MRRLILPLALASTVAALSGCGQKGPLFLPPPPAASATAKPQTGTHPAASSTSLAPPPASSTRAPFNSVIHQ</sequence>
<evidence type="ECO:0000313" key="10">
    <source>
        <dbReference type="Proteomes" id="UP001237737"/>
    </source>
</evidence>
<accession>A0ABT9SXM0</accession>
<comment type="caution">
    <text evidence="9">The sequence shown here is derived from an EMBL/GenBank/DDBJ whole genome shotgun (WGS) entry which is preliminary data.</text>
</comment>
<evidence type="ECO:0000256" key="8">
    <source>
        <dbReference type="SAM" id="SignalP"/>
    </source>
</evidence>
<feature type="chain" id="PRO_5046038417" evidence="8">
    <location>
        <begin position="19"/>
        <end position="71"/>
    </location>
</feature>
<name>A0ABT9SXM0_9GAMM</name>
<feature type="compositionally biased region" description="Low complexity" evidence="7">
    <location>
        <begin position="34"/>
        <end position="64"/>
    </location>
</feature>
<dbReference type="InterPro" id="IPR032831">
    <property type="entry name" value="LptM_cons"/>
</dbReference>
<evidence type="ECO:0000313" key="9">
    <source>
        <dbReference type="EMBL" id="MDQ0009294.1"/>
    </source>
</evidence>
<evidence type="ECO:0000256" key="3">
    <source>
        <dbReference type="ARBA" id="ARBA00023136"/>
    </source>
</evidence>
<protein>
    <submittedName>
        <fullName evidence="9">Small lipoprotein YifL</fullName>
    </submittedName>
</protein>
<comment type="subcellular location">
    <subcellularLocation>
        <location evidence="1">Cell outer membrane</location>
        <topology evidence="1">Lipid-anchor</topology>
    </subcellularLocation>
</comment>
<reference evidence="9 10" key="1">
    <citation type="submission" date="2023-07" db="EMBL/GenBank/DDBJ databases">
        <title>Sorghum-associated microbial communities from plants grown in Nebraska, USA.</title>
        <authorList>
            <person name="Schachtman D."/>
        </authorList>
    </citation>
    <scope>NUCLEOTIDE SEQUENCE [LARGE SCALE GENOMIC DNA]</scope>
    <source>
        <strain evidence="9 10">CC60</strain>
    </source>
</reference>
<dbReference type="EMBL" id="JAUSSK010000002">
    <property type="protein sequence ID" value="MDQ0009294.1"/>
    <property type="molecule type" value="Genomic_DNA"/>
</dbReference>
<feature type="signal peptide" evidence="8">
    <location>
        <begin position="1"/>
        <end position="18"/>
    </location>
</feature>
<proteinExistence type="predicted"/>
<evidence type="ECO:0000256" key="1">
    <source>
        <dbReference type="ARBA" id="ARBA00004459"/>
    </source>
</evidence>
<evidence type="ECO:0000256" key="2">
    <source>
        <dbReference type="ARBA" id="ARBA00022729"/>
    </source>
</evidence>
<evidence type="ECO:0000256" key="4">
    <source>
        <dbReference type="ARBA" id="ARBA00023139"/>
    </source>
</evidence>
<keyword evidence="2 8" id="KW-0732">Signal</keyword>
<dbReference type="NCBIfam" id="NF047847">
    <property type="entry name" value="SS_mature_LptM"/>
    <property type="match status" value="1"/>
</dbReference>
<keyword evidence="10" id="KW-1185">Reference proteome</keyword>
<evidence type="ECO:0000256" key="6">
    <source>
        <dbReference type="ARBA" id="ARBA00023288"/>
    </source>
</evidence>
<evidence type="ECO:0000256" key="5">
    <source>
        <dbReference type="ARBA" id="ARBA00023237"/>
    </source>
</evidence>